<evidence type="ECO:0000313" key="2">
    <source>
        <dbReference type="Proteomes" id="UP000037210"/>
    </source>
</evidence>
<protein>
    <submittedName>
        <fullName evidence="1">Uncharacterized protein</fullName>
    </submittedName>
</protein>
<accession>A0A0M0BRD8</accession>
<dbReference type="Proteomes" id="UP000037210">
    <property type="component" value="Unassembled WGS sequence"/>
</dbReference>
<reference evidence="1 2" key="1">
    <citation type="submission" date="2015-06" db="EMBL/GenBank/DDBJ databases">
        <title>New insights into the roles of widespread benthic archaea in carbon and nitrogen cycling.</title>
        <authorList>
            <person name="Lazar C.S."/>
            <person name="Baker B.J."/>
            <person name="Seitz K.W."/>
            <person name="Hyde A.S."/>
            <person name="Dick G.J."/>
            <person name="Hinrichs K.-U."/>
            <person name="Teske A.P."/>
        </authorList>
    </citation>
    <scope>NUCLEOTIDE SEQUENCE [LARGE SCALE GENOMIC DNA]</scope>
    <source>
        <strain evidence="1">DG-45</strain>
    </source>
</reference>
<dbReference type="AlphaFoldDB" id="A0A0M0BRD8"/>
<dbReference type="EMBL" id="LFWZ01000020">
    <property type="protein sequence ID" value="KON30811.1"/>
    <property type="molecule type" value="Genomic_DNA"/>
</dbReference>
<name>A0A0M0BRD8_9ARCH</name>
<evidence type="ECO:0000313" key="1">
    <source>
        <dbReference type="EMBL" id="KON30811.1"/>
    </source>
</evidence>
<proteinExistence type="predicted"/>
<comment type="caution">
    <text evidence="1">The sequence shown here is derived from an EMBL/GenBank/DDBJ whole genome shotgun (WGS) entry which is preliminary data.</text>
</comment>
<organism evidence="1 2">
    <name type="scientific">miscellaneous Crenarchaeota group-15 archaeon DG-45</name>
    <dbReference type="NCBI Taxonomy" id="1685127"/>
    <lineage>
        <taxon>Archaea</taxon>
        <taxon>Candidatus Bathyarchaeota</taxon>
        <taxon>MCG-15</taxon>
    </lineage>
</organism>
<sequence length="117" mass="13265">MRPITAHEKAEELHAGLNMKQLFYCQYKFFPFYTLAKGVAYYQMTVAAVDKLRLICLALFSAILASRVGSTPSGGVIGEITDPFKMMNSRPRFLRPGMDVAESIIERSVLRSWEVNR</sequence>
<gene>
    <name evidence="1" type="ORF">AC482_02905</name>
</gene>